<organism evidence="2">
    <name type="scientific">Caldilineaceae bacterium SB0675_bin_29</name>
    <dbReference type="NCBI Taxonomy" id="2605266"/>
    <lineage>
        <taxon>Bacteria</taxon>
        <taxon>Bacillati</taxon>
        <taxon>Chloroflexota</taxon>
        <taxon>Caldilineae</taxon>
        <taxon>Caldilineales</taxon>
        <taxon>Caldilineaceae</taxon>
    </lineage>
</organism>
<keyword evidence="1" id="KW-1133">Transmembrane helix</keyword>
<dbReference type="PROSITE" id="PS51318">
    <property type="entry name" value="TAT"/>
    <property type="match status" value="1"/>
</dbReference>
<sequence length="430" mass="46654">MAKSRTLNRRDLLRASVGAATGMALAACAPVAAPEGAMEGDAPAAAPAEINWLGPFLPAYRFEWLQGPLMDMWQDTNSDITIVMEQATSWGDTEEKVLIRAAAGGGPDLVQTGETGAVTDFAARGLFTSLDPYMDADDDISVDLFYEAPMIAGQYEGVSYALPQDSITMVYFYNKAQFEEAGLSGPPATFDDIVAAAEALTALDGVDYGLQAVVSNWGHFASYLYANGGSFIDESCSEILFNDEIGVQTVSFLMDQVNAGIATPHGSDVSVQNGRASMVTTVPWIVGWTQNNAPEIYDVLGATTMPAGMVGSDVWGWAHYESILENSEAKDPAWTFLAWMLSEDIDLTYHENLNFLPGQPRTFAKPPFSEHWAWTVFAQQLEMTRPMPLCISWREINADILRPELEAAWIGEKTPQEALDSAAAKAAEKL</sequence>
<dbReference type="InterPro" id="IPR050490">
    <property type="entry name" value="Bact_solute-bd_prot1"/>
</dbReference>
<dbReference type="PANTHER" id="PTHR43649">
    <property type="entry name" value="ARABINOSE-BINDING PROTEIN-RELATED"/>
    <property type="match status" value="1"/>
</dbReference>
<dbReference type="PROSITE" id="PS51257">
    <property type="entry name" value="PROKAR_LIPOPROTEIN"/>
    <property type="match status" value="1"/>
</dbReference>
<evidence type="ECO:0000256" key="1">
    <source>
        <dbReference type="SAM" id="Phobius"/>
    </source>
</evidence>
<evidence type="ECO:0000313" key="2">
    <source>
        <dbReference type="EMBL" id="MYH61733.1"/>
    </source>
</evidence>
<reference evidence="2" key="1">
    <citation type="submission" date="2019-09" db="EMBL/GenBank/DDBJ databases">
        <title>Characterisation of the sponge microbiome using genome-centric metagenomics.</title>
        <authorList>
            <person name="Engelberts J.P."/>
            <person name="Robbins S.J."/>
            <person name="De Goeij J.M."/>
            <person name="Aranda M."/>
            <person name="Bell S.C."/>
            <person name="Webster N.S."/>
        </authorList>
    </citation>
    <scope>NUCLEOTIDE SEQUENCE</scope>
    <source>
        <strain evidence="2">SB0675_bin_29</strain>
    </source>
</reference>
<dbReference type="InterPro" id="IPR006311">
    <property type="entry name" value="TAT_signal"/>
</dbReference>
<dbReference type="Pfam" id="PF01547">
    <property type="entry name" value="SBP_bac_1"/>
    <property type="match status" value="1"/>
</dbReference>
<dbReference type="SUPFAM" id="SSF53850">
    <property type="entry name" value="Periplasmic binding protein-like II"/>
    <property type="match status" value="1"/>
</dbReference>
<gene>
    <name evidence="2" type="ORF">F4148_08185</name>
</gene>
<dbReference type="InterPro" id="IPR006059">
    <property type="entry name" value="SBP"/>
</dbReference>
<comment type="caution">
    <text evidence="2">The sequence shown here is derived from an EMBL/GenBank/DDBJ whole genome shotgun (WGS) entry which is preliminary data.</text>
</comment>
<dbReference type="PANTHER" id="PTHR43649:SF12">
    <property type="entry name" value="DIACETYLCHITOBIOSE BINDING PROTEIN DASA"/>
    <property type="match status" value="1"/>
</dbReference>
<keyword evidence="1" id="KW-0472">Membrane</keyword>
<protein>
    <submittedName>
        <fullName evidence="2">Extracellular solute-binding protein</fullName>
    </submittedName>
</protein>
<dbReference type="AlphaFoldDB" id="A0A6B1FX68"/>
<dbReference type="Gene3D" id="3.40.190.10">
    <property type="entry name" value="Periplasmic binding protein-like II"/>
    <property type="match status" value="2"/>
</dbReference>
<name>A0A6B1FX68_9CHLR</name>
<dbReference type="EMBL" id="VYDA01000310">
    <property type="protein sequence ID" value="MYH61733.1"/>
    <property type="molecule type" value="Genomic_DNA"/>
</dbReference>
<accession>A0A6B1FX68</accession>
<keyword evidence="1" id="KW-0812">Transmembrane</keyword>
<feature type="transmembrane region" description="Helical" evidence="1">
    <location>
        <begin position="12"/>
        <end position="33"/>
    </location>
</feature>
<proteinExistence type="predicted"/>